<evidence type="ECO:0000313" key="2">
    <source>
        <dbReference type="EMBL" id="PTQ58337.1"/>
    </source>
</evidence>
<dbReference type="EMBL" id="QAOG01000009">
    <property type="protein sequence ID" value="PTQ58337.1"/>
    <property type="molecule type" value="Genomic_DNA"/>
</dbReference>
<proteinExistence type="predicted"/>
<comment type="caution">
    <text evidence="2">The sequence shown here is derived from an EMBL/GenBank/DDBJ whole genome shotgun (WGS) entry which is preliminary data.</text>
</comment>
<protein>
    <submittedName>
        <fullName evidence="2">Uncharacterized protein</fullName>
    </submittedName>
</protein>
<evidence type="ECO:0000313" key="3">
    <source>
        <dbReference type="Proteomes" id="UP000244189"/>
    </source>
</evidence>
<keyword evidence="3" id="KW-1185">Reference proteome</keyword>
<sequence length="48" mass="5350">MTEQTMPPIPRKPWMEPEIRELDVRETSLSPGLGNDVGGNPSPDCQRS</sequence>
<gene>
    <name evidence="2" type="ORF">C8J26_3938</name>
</gene>
<dbReference type="AlphaFoldDB" id="A0A2T5GG97"/>
<name>A0A2T5GG97_9SPHN</name>
<accession>A0A2T5GG97</accession>
<dbReference type="RefSeq" id="WP_167398926.1">
    <property type="nucleotide sequence ID" value="NZ_QAOG01000009.1"/>
</dbReference>
<organism evidence="2 3">
    <name type="scientific">Sphingomonas aurantiaca</name>
    <dbReference type="NCBI Taxonomy" id="185949"/>
    <lineage>
        <taxon>Bacteria</taxon>
        <taxon>Pseudomonadati</taxon>
        <taxon>Pseudomonadota</taxon>
        <taxon>Alphaproteobacteria</taxon>
        <taxon>Sphingomonadales</taxon>
        <taxon>Sphingomonadaceae</taxon>
        <taxon>Sphingomonas</taxon>
    </lineage>
</organism>
<dbReference type="Proteomes" id="UP000244189">
    <property type="component" value="Unassembled WGS sequence"/>
</dbReference>
<evidence type="ECO:0000256" key="1">
    <source>
        <dbReference type="SAM" id="MobiDB-lite"/>
    </source>
</evidence>
<reference evidence="2 3" key="1">
    <citation type="submission" date="2018-04" db="EMBL/GenBank/DDBJ databases">
        <title>Genomic Encyclopedia of Type Strains, Phase III (KMG-III): the genomes of soil and plant-associated and newly described type strains.</title>
        <authorList>
            <person name="Whitman W."/>
        </authorList>
    </citation>
    <scope>NUCLEOTIDE SEQUENCE [LARGE SCALE GENOMIC DNA]</scope>
    <source>
        <strain evidence="2 3">MA101b</strain>
    </source>
</reference>
<feature type="region of interest" description="Disordered" evidence="1">
    <location>
        <begin position="24"/>
        <end position="48"/>
    </location>
</feature>